<organism evidence="3 4">
    <name type="scientific">Kitasatospora gansuensis</name>
    <dbReference type="NCBI Taxonomy" id="258050"/>
    <lineage>
        <taxon>Bacteria</taxon>
        <taxon>Bacillati</taxon>
        <taxon>Actinomycetota</taxon>
        <taxon>Actinomycetes</taxon>
        <taxon>Kitasatosporales</taxon>
        <taxon>Streptomycetaceae</taxon>
        <taxon>Kitasatospora</taxon>
    </lineage>
</organism>
<dbReference type="Pfam" id="PF02517">
    <property type="entry name" value="Rce1-like"/>
    <property type="match status" value="1"/>
</dbReference>
<dbReference type="GO" id="GO:0004175">
    <property type="term" value="F:endopeptidase activity"/>
    <property type="evidence" value="ECO:0007669"/>
    <property type="project" value="UniProtKB-ARBA"/>
</dbReference>
<sequence length="237" mass="24966">MPLPLSTRRRTVHRVRTHHRAAPVDSAVRLYAVLAAVRIGGAFTLPLMVLSVGLSALALLVLDRRDWAAAGVRRFRPWPAVAGTALVVLAYADTMAVSRVAFGRGTDNWAALVPELFRQLAPGAPVVGAVAMVLCMGVLVPLVEEVCYRGVLYSAVERAHGGVAAIAVSSGAWALVHLGDYGLQPFNARVICGVLPSVFVMGLALGVCRAWTGSALACAVAQGTANLLLLGWVLWVL</sequence>
<feature type="transmembrane region" description="Helical" evidence="1">
    <location>
        <begin position="80"/>
        <end position="102"/>
    </location>
</feature>
<keyword evidence="1" id="KW-1133">Transmembrane helix</keyword>
<gene>
    <name evidence="3" type="ORF">F4556_000618</name>
</gene>
<keyword evidence="4" id="KW-1185">Reference proteome</keyword>
<feature type="transmembrane region" description="Helical" evidence="1">
    <location>
        <begin position="155"/>
        <end position="176"/>
    </location>
</feature>
<feature type="transmembrane region" description="Helical" evidence="1">
    <location>
        <begin position="30"/>
        <end position="60"/>
    </location>
</feature>
<dbReference type="RefSeq" id="WP_184911411.1">
    <property type="nucleotide sequence ID" value="NZ_JACHJR010000001.1"/>
</dbReference>
<dbReference type="Proteomes" id="UP000573327">
    <property type="component" value="Unassembled WGS sequence"/>
</dbReference>
<feature type="transmembrane region" description="Helical" evidence="1">
    <location>
        <begin position="188"/>
        <end position="208"/>
    </location>
</feature>
<evidence type="ECO:0000259" key="2">
    <source>
        <dbReference type="Pfam" id="PF02517"/>
    </source>
</evidence>
<comment type="caution">
    <text evidence="3">The sequence shown here is derived from an EMBL/GenBank/DDBJ whole genome shotgun (WGS) entry which is preliminary data.</text>
</comment>
<feature type="transmembrane region" description="Helical" evidence="1">
    <location>
        <begin position="122"/>
        <end position="143"/>
    </location>
</feature>
<feature type="domain" description="CAAX prenyl protease 2/Lysostaphin resistance protein A-like" evidence="2">
    <location>
        <begin position="129"/>
        <end position="227"/>
    </location>
</feature>
<name>A0A7W7S862_9ACTN</name>
<accession>A0A7W7S862</accession>
<dbReference type="EMBL" id="JACHJR010000001">
    <property type="protein sequence ID" value="MBB4945083.1"/>
    <property type="molecule type" value="Genomic_DNA"/>
</dbReference>
<dbReference type="InterPro" id="IPR003675">
    <property type="entry name" value="Rce1/LyrA-like_dom"/>
</dbReference>
<dbReference type="AlphaFoldDB" id="A0A7W7S862"/>
<evidence type="ECO:0000256" key="1">
    <source>
        <dbReference type="SAM" id="Phobius"/>
    </source>
</evidence>
<evidence type="ECO:0000313" key="4">
    <source>
        <dbReference type="Proteomes" id="UP000573327"/>
    </source>
</evidence>
<reference evidence="3 4" key="1">
    <citation type="submission" date="2020-08" db="EMBL/GenBank/DDBJ databases">
        <title>Sequencing the genomes of 1000 actinobacteria strains.</title>
        <authorList>
            <person name="Klenk H.-P."/>
        </authorList>
    </citation>
    <scope>NUCLEOTIDE SEQUENCE [LARGE SCALE GENOMIC DNA]</scope>
    <source>
        <strain evidence="3 4">DSM 44786</strain>
    </source>
</reference>
<keyword evidence="1" id="KW-0472">Membrane</keyword>
<feature type="transmembrane region" description="Helical" evidence="1">
    <location>
        <begin position="215"/>
        <end position="235"/>
    </location>
</feature>
<protein>
    <recommendedName>
        <fullName evidence="2">CAAX prenyl protease 2/Lysostaphin resistance protein A-like domain-containing protein</fullName>
    </recommendedName>
</protein>
<dbReference type="GO" id="GO:0080120">
    <property type="term" value="P:CAAX-box protein maturation"/>
    <property type="evidence" value="ECO:0007669"/>
    <property type="project" value="UniProtKB-ARBA"/>
</dbReference>
<proteinExistence type="predicted"/>
<evidence type="ECO:0000313" key="3">
    <source>
        <dbReference type="EMBL" id="MBB4945083.1"/>
    </source>
</evidence>
<keyword evidence="1" id="KW-0812">Transmembrane</keyword>